<dbReference type="SUPFAM" id="SSF46785">
    <property type="entry name" value="Winged helix' DNA-binding domain"/>
    <property type="match status" value="1"/>
</dbReference>
<dbReference type="Pfam" id="PF12802">
    <property type="entry name" value="MarR_2"/>
    <property type="match status" value="1"/>
</dbReference>
<dbReference type="SMART" id="SM00347">
    <property type="entry name" value="HTH_MARR"/>
    <property type="match status" value="1"/>
</dbReference>
<dbReference type="InterPro" id="IPR000835">
    <property type="entry name" value="HTH_MarR-typ"/>
</dbReference>
<dbReference type="InterPro" id="IPR036388">
    <property type="entry name" value="WH-like_DNA-bd_sf"/>
</dbReference>
<dbReference type="Gene3D" id="1.10.10.10">
    <property type="entry name" value="Winged helix-like DNA-binding domain superfamily/Winged helix DNA-binding domain"/>
    <property type="match status" value="1"/>
</dbReference>
<sequence>MTRAGWLDEHEELMWRAFGDMRHRLDAAVERRLGEVNLSAADFELLLPLMEAPEWRLRARELRLKIDWGRSRLSHQIGRMEKRGLLVREDCPGDARGTIIRLTQEGADALESAVPGYVDTIRRLFIDLLTPEETLILTSLSHRVLGRIAGEELGPGKSVYVTTIDHSGAAADGRARPERLLDSD</sequence>
<comment type="caution">
    <text evidence="2">The sequence shown here is derived from an EMBL/GenBank/DDBJ whole genome shotgun (WGS) entry which is preliminary data.</text>
</comment>
<evidence type="ECO:0000259" key="1">
    <source>
        <dbReference type="PROSITE" id="PS50995"/>
    </source>
</evidence>
<dbReference type="RefSeq" id="WP_380846210.1">
    <property type="nucleotide sequence ID" value="NZ_JBHSFP010000025.1"/>
</dbReference>
<dbReference type="PROSITE" id="PS50995">
    <property type="entry name" value="HTH_MARR_2"/>
    <property type="match status" value="1"/>
</dbReference>
<dbReference type="InterPro" id="IPR036390">
    <property type="entry name" value="WH_DNA-bd_sf"/>
</dbReference>
<name>A0ABV9CPP0_9ACTN</name>
<dbReference type="PANTHER" id="PTHR33164:SF99">
    <property type="entry name" value="MARR FAMILY REGULATORY PROTEIN"/>
    <property type="match status" value="1"/>
</dbReference>
<dbReference type="Proteomes" id="UP001596004">
    <property type="component" value="Unassembled WGS sequence"/>
</dbReference>
<dbReference type="InterPro" id="IPR039422">
    <property type="entry name" value="MarR/SlyA-like"/>
</dbReference>
<protein>
    <submittedName>
        <fullName evidence="2">MarR family winged helix-turn-helix transcriptional regulator</fullName>
    </submittedName>
</protein>
<gene>
    <name evidence="2" type="ORF">ACFO60_29015</name>
</gene>
<dbReference type="EMBL" id="JBHSFP010000025">
    <property type="protein sequence ID" value="MFC4534820.1"/>
    <property type="molecule type" value="Genomic_DNA"/>
</dbReference>
<accession>A0ABV9CPP0</accession>
<reference evidence="3" key="1">
    <citation type="journal article" date="2019" name="Int. J. Syst. Evol. Microbiol.">
        <title>The Global Catalogue of Microorganisms (GCM) 10K type strain sequencing project: providing services to taxonomists for standard genome sequencing and annotation.</title>
        <authorList>
            <consortium name="The Broad Institute Genomics Platform"/>
            <consortium name="The Broad Institute Genome Sequencing Center for Infectious Disease"/>
            <person name="Wu L."/>
            <person name="Ma J."/>
        </authorList>
    </citation>
    <scope>NUCLEOTIDE SEQUENCE [LARGE SCALE GENOMIC DNA]</scope>
    <source>
        <strain evidence="3">CGMCC 4.7132</strain>
    </source>
</reference>
<evidence type="ECO:0000313" key="3">
    <source>
        <dbReference type="Proteomes" id="UP001596004"/>
    </source>
</evidence>
<feature type="domain" description="HTH marR-type" evidence="1">
    <location>
        <begin position="11"/>
        <end position="146"/>
    </location>
</feature>
<evidence type="ECO:0000313" key="2">
    <source>
        <dbReference type="EMBL" id="MFC4534820.1"/>
    </source>
</evidence>
<keyword evidence="3" id="KW-1185">Reference proteome</keyword>
<organism evidence="2 3">
    <name type="scientific">Sphaerisporangium dianthi</name>
    <dbReference type="NCBI Taxonomy" id="1436120"/>
    <lineage>
        <taxon>Bacteria</taxon>
        <taxon>Bacillati</taxon>
        <taxon>Actinomycetota</taxon>
        <taxon>Actinomycetes</taxon>
        <taxon>Streptosporangiales</taxon>
        <taxon>Streptosporangiaceae</taxon>
        <taxon>Sphaerisporangium</taxon>
    </lineage>
</organism>
<proteinExistence type="predicted"/>
<dbReference type="PANTHER" id="PTHR33164">
    <property type="entry name" value="TRANSCRIPTIONAL REGULATOR, MARR FAMILY"/>
    <property type="match status" value="1"/>
</dbReference>